<dbReference type="PANTHER" id="PTHR28128:SF1">
    <property type="entry name" value="GOLGI APPARATUS MEMBRANE PROTEIN TVP15"/>
    <property type="match status" value="1"/>
</dbReference>
<gene>
    <name evidence="7" type="ORF">FOL46_008388</name>
    <name evidence="6" type="ORF">FOZ61_009253</name>
</gene>
<dbReference type="Proteomes" id="UP000572268">
    <property type="component" value="Unassembled WGS sequence"/>
</dbReference>
<comment type="caution">
    <text evidence="6">The sequence shown here is derived from an EMBL/GenBank/DDBJ whole genome shotgun (WGS) entry which is preliminary data.</text>
</comment>
<dbReference type="EMBL" id="JABAHT010000661">
    <property type="protein sequence ID" value="KAF4653036.1"/>
    <property type="molecule type" value="Genomic_DNA"/>
</dbReference>
<keyword evidence="3 5" id="KW-1133">Transmembrane helix</keyword>
<keyword evidence="2 5" id="KW-0812">Transmembrane</keyword>
<dbReference type="OrthoDB" id="423534at2759"/>
<comment type="subcellular location">
    <subcellularLocation>
        <location evidence="1">Membrane</location>
        <topology evidence="1">Multi-pass membrane protein</topology>
    </subcellularLocation>
</comment>
<evidence type="ECO:0000313" key="7">
    <source>
        <dbReference type="EMBL" id="KAF4655110.1"/>
    </source>
</evidence>
<evidence type="ECO:0000313" key="6">
    <source>
        <dbReference type="EMBL" id="KAF4653036.1"/>
    </source>
</evidence>
<feature type="transmembrane region" description="Helical" evidence="5">
    <location>
        <begin position="131"/>
        <end position="152"/>
    </location>
</feature>
<dbReference type="EMBL" id="JABANN010000665">
    <property type="protein sequence ID" value="KAF4655110.1"/>
    <property type="molecule type" value="Genomic_DNA"/>
</dbReference>
<evidence type="ECO:0000256" key="5">
    <source>
        <dbReference type="SAM" id="Phobius"/>
    </source>
</evidence>
<dbReference type="Proteomes" id="UP000570595">
    <property type="component" value="Unassembled WGS sequence"/>
</dbReference>
<reference evidence="8 9" key="1">
    <citation type="submission" date="2020-04" db="EMBL/GenBank/DDBJ databases">
        <title>Perkinsus olseni comparative genomics.</title>
        <authorList>
            <person name="Bogema D.R."/>
        </authorList>
    </citation>
    <scope>NUCLEOTIDE SEQUENCE [LARGE SCALE GENOMIC DNA]</scope>
    <source>
        <strain evidence="6">ATCC PRA-179</strain>
        <strain evidence="7">ATCC PRA-31</strain>
    </source>
</reference>
<feature type="transmembrane region" description="Helical" evidence="5">
    <location>
        <begin position="64"/>
        <end position="85"/>
    </location>
</feature>
<proteinExistence type="predicted"/>
<dbReference type="Pfam" id="PF08507">
    <property type="entry name" value="COPI_assoc"/>
    <property type="match status" value="1"/>
</dbReference>
<name>A0A7J6L318_PEROL</name>
<feature type="transmembrane region" description="Helical" evidence="5">
    <location>
        <begin position="105"/>
        <end position="125"/>
    </location>
</feature>
<protein>
    <submittedName>
        <fullName evidence="6">Uncharacterized protein</fullName>
    </submittedName>
</protein>
<keyword evidence="4 5" id="KW-0472">Membrane</keyword>
<dbReference type="InterPro" id="IPR013714">
    <property type="entry name" value="Golgi_TVP15"/>
</dbReference>
<evidence type="ECO:0000256" key="1">
    <source>
        <dbReference type="ARBA" id="ARBA00004141"/>
    </source>
</evidence>
<evidence type="ECO:0000256" key="3">
    <source>
        <dbReference type="ARBA" id="ARBA00022989"/>
    </source>
</evidence>
<dbReference type="AlphaFoldDB" id="A0A7J6L318"/>
<evidence type="ECO:0000313" key="9">
    <source>
        <dbReference type="Proteomes" id="UP000572268"/>
    </source>
</evidence>
<feature type="transmembrane region" description="Helical" evidence="5">
    <location>
        <begin position="33"/>
        <end position="58"/>
    </location>
</feature>
<dbReference type="GO" id="GO:0016020">
    <property type="term" value="C:membrane"/>
    <property type="evidence" value="ECO:0007669"/>
    <property type="project" value="UniProtKB-SubCell"/>
</dbReference>
<evidence type="ECO:0000256" key="2">
    <source>
        <dbReference type="ARBA" id="ARBA00022692"/>
    </source>
</evidence>
<evidence type="ECO:0000256" key="4">
    <source>
        <dbReference type="ARBA" id="ARBA00023136"/>
    </source>
</evidence>
<evidence type="ECO:0000313" key="8">
    <source>
        <dbReference type="Proteomes" id="UP000570595"/>
    </source>
</evidence>
<dbReference type="PANTHER" id="PTHR28128">
    <property type="entry name" value="GOLGI APPARATUS MEMBRANE PROTEIN TVP15"/>
    <property type="match status" value="1"/>
</dbReference>
<sequence>MAAVTSTPGMKPNLTWKERVSRAWSDTTNGSNALIRILGVLAALATFVAGLLSMFNFFNMVTNPLSYILGVFFMIFGFVLTFIELFPGSKFSKVVFSQAKFLSHLLGRGSFYLYLGLLFTCGGVQHGFTSIVTFVVGLYLIAVAVIFGVWGFTHRKEVSVTEPLNGATNV</sequence>
<accession>A0A7J6L318</accession>
<organism evidence="6 8">
    <name type="scientific">Perkinsus olseni</name>
    <name type="common">Perkinsus atlanticus</name>
    <dbReference type="NCBI Taxonomy" id="32597"/>
    <lineage>
        <taxon>Eukaryota</taxon>
        <taxon>Sar</taxon>
        <taxon>Alveolata</taxon>
        <taxon>Perkinsozoa</taxon>
        <taxon>Perkinsea</taxon>
        <taxon>Perkinsida</taxon>
        <taxon>Perkinsidae</taxon>
        <taxon>Perkinsus</taxon>
    </lineage>
</organism>